<feature type="region of interest" description="Disordered" evidence="3">
    <location>
        <begin position="203"/>
        <end position="224"/>
    </location>
</feature>
<organism evidence="5 6">
    <name type="scientific">Hymenobacter coccineus</name>
    <dbReference type="NCBI Taxonomy" id="1908235"/>
    <lineage>
        <taxon>Bacteria</taxon>
        <taxon>Pseudomonadati</taxon>
        <taxon>Bacteroidota</taxon>
        <taxon>Cytophagia</taxon>
        <taxon>Cytophagales</taxon>
        <taxon>Hymenobacteraceae</taxon>
        <taxon>Hymenobacter</taxon>
    </lineage>
</organism>
<evidence type="ECO:0000256" key="3">
    <source>
        <dbReference type="SAM" id="MobiDB-lite"/>
    </source>
</evidence>
<dbReference type="Gene3D" id="3.40.630.30">
    <property type="match status" value="1"/>
</dbReference>
<evidence type="ECO:0000313" key="6">
    <source>
        <dbReference type="Proteomes" id="UP000177506"/>
    </source>
</evidence>
<protein>
    <recommendedName>
        <fullName evidence="4">N-acetyltransferase domain-containing protein</fullName>
    </recommendedName>
</protein>
<sequence>MSSPLRIALAKANATTAAQLADLGRQTFQDTFAATTAPADMSAFLAKTFGPEQQLAELQDSANTFLLAHMQGALVGYAKLREPSALGLPEGEEAPAGRLEIERLYVAEDWLGTGLGAALMRAVLALADELHCSAVVLGVWEKNARALAFYQRFGFREIGAHDFQMGQTVDRDLILRKGLATPARASTSAAAAKSWPCCCSFGSSPGPSRPQNHLQERHAERSAA</sequence>
<keyword evidence="1" id="KW-0808">Transferase</keyword>
<evidence type="ECO:0000256" key="1">
    <source>
        <dbReference type="ARBA" id="ARBA00022679"/>
    </source>
</evidence>
<dbReference type="PROSITE" id="PS51186">
    <property type="entry name" value="GNAT"/>
    <property type="match status" value="1"/>
</dbReference>
<evidence type="ECO:0000256" key="2">
    <source>
        <dbReference type="ARBA" id="ARBA00023315"/>
    </source>
</evidence>
<gene>
    <name evidence="5" type="ORF">BEN49_23955</name>
</gene>
<keyword evidence="2" id="KW-0012">Acyltransferase</keyword>
<comment type="caution">
    <text evidence="5">The sequence shown here is derived from an EMBL/GenBank/DDBJ whole genome shotgun (WGS) entry which is preliminary data.</text>
</comment>
<reference evidence="5 6" key="1">
    <citation type="submission" date="2016-08" db="EMBL/GenBank/DDBJ databases">
        <title>Hymenobacter coccineus sp. nov., Hymenobacter lapidarius sp. nov. and Hymenobacter glacialis sp. nov., isolated from Antarctic soil.</title>
        <authorList>
            <person name="Sedlacek I."/>
            <person name="Kralova S."/>
            <person name="Kyrova K."/>
            <person name="Maslanova I."/>
            <person name="Stankova E."/>
            <person name="Vrbovska V."/>
            <person name="Nemec M."/>
            <person name="Bartak M."/>
            <person name="Svec P."/>
            <person name="Busse H.-J."/>
            <person name="Pantucek R."/>
        </authorList>
    </citation>
    <scope>NUCLEOTIDE SEQUENCE [LARGE SCALE GENOMIC DNA]</scope>
    <source>
        <strain evidence="5 6">CCM 8649</strain>
    </source>
</reference>
<dbReference type="Pfam" id="PF00583">
    <property type="entry name" value="Acetyltransf_1"/>
    <property type="match status" value="1"/>
</dbReference>
<dbReference type="PANTHER" id="PTHR43877">
    <property type="entry name" value="AMINOALKYLPHOSPHONATE N-ACETYLTRANSFERASE-RELATED-RELATED"/>
    <property type="match status" value="1"/>
</dbReference>
<dbReference type="EMBL" id="MDZA01000202">
    <property type="protein sequence ID" value="OGX90067.1"/>
    <property type="molecule type" value="Genomic_DNA"/>
</dbReference>
<dbReference type="OrthoDB" id="7205533at2"/>
<feature type="compositionally biased region" description="Basic and acidic residues" evidence="3">
    <location>
        <begin position="214"/>
        <end position="224"/>
    </location>
</feature>
<keyword evidence="6" id="KW-1185">Reference proteome</keyword>
<proteinExistence type="predicted"/>
<dbReference type="AlphaFoldDB" id="A0A1G1TGP6"/>
<accession>A0A1G1TGP6</accession>
<name>A0A1G1TGP6_9BACT</name>
<feature type="domain" description="N-acetyltransferase" evidence="4">
    <location>
        <begin position="7"/>
        <end position="180"/>
    </location>
</feature>
<dbReference type="InterPro" id="IPR050832">
    <property type="entry name" value="Bact_Acetyltransf"/>
</dbReference>
<dbReference type="InterPro" id="IPR016181">
    <property type="entry name" value="Acyl_CoA_acyltransferase"/>
</dbReference>
<dbReference type="CDD" id="cd04301">
    <property type="entry name" value="NAT_SF"/>
    <property type="match status" value="1"/>
</dbReference>
<dbReference type="RefSeq" id="WP_070743914.1">
    <property type="nucleotide sequence ID" value="NZ_MDZA01000202.1"/>
</dbReference>
<dbReference type="Proteomes" id="UP000177506">
    <property type="component" value="Unassembled WGS sequence"/>
</dbReference>
<dbReference type="InterPro" id="IPR000182">
    <property type="entry name" value="GNAT_dom"/>
</dbReference>
<dbReference type="SUPFAM" id="SSF55729">
    <property type="entry name" value="Acyl-CoA N-acyltransferases (Nat)"/>
    <property type="match status" value="1"/>
</dbReference>
<evidence type="ECO:0000259" key="4">
    <source>
        <dbReference type="PROSITE" id="PS51186"/>
    </source>
</evidence>
<evidence type="ECO:0000313" key="5">
    <source>
        <dbReference type="EMBL" id="OGX90067.1"/>
    </source>
</evidence>
<dbReference type="GO" id="GO:0016747">
    <property type="term" value="F:acyltransferase activity, transferring groups other than amino-acyl groups"/>
    <property type="evidence" value="ECO:0007669"/>
    <property type="project" value="InterPro"/>
</dbReference>